<reference evidence="1 2" key="1">
    <citation type="submission" date="2023-11" db="EMBL/GenBank/DDBJ databases">
        <authorList>
            <person name="Cook R."/>
            <person name="Crisci M."/>
            <person name="Pye H."/>
            <person name="Adriaenssens E."/>
            <person name="Santini J."/>
        </authorList>
    </citation>
    <scope>NUCLEOTIDE SEQUENCE [LARGE SCALE GENOMIC DNA]</scope>
    <source>
        <strain evidence="1">Lak_Megaphage_RVC_AP3_GC26</strain>
    </source>
</reference>
<evidence type="ECO:0000313" key="1">
    <source>
        <dbReference type="EMBL" id="WQJ51433.1"/>
    </source>
</evidence>
<accession>A0ABZ0Z1X9</accession>
<protein>
    <submittedName>
        <fullName evidence="1">Uncharacterized protein</fullName>
    </submittedName>
</protein>
<name>A0ABZ0Z1X9_9CAUD</name>
<dbReference type="Proteomes" id="UP001348805">
    <property type="component" value="Segment"/>
</dbReference>
<keyword evidence="2" id="KW-1185">Reference proteome</keyword>
<proteinExistence type="predicted"/>
<sequence>MQFSLKKYITEKYLTERLQSGTVIHDILNDKGKMFTYYKQPYPGTMYKKALDQFEILNDIISNTFPLYSTEAYDSYSYQHESIKTDEQKKALHNKYMQILELYKDYTSKLFIKPDPQVLSSVILSNADGTFPMHKLDLFNLTDENFKKYTVSDLKKNKDLKQYINEYAIFWFNSEGKILVVSVYGRMVLFAIDNENITFEDGRIWQSFQTNKLTPEIIEDACRKDNLIVNNLTQTLKDGTVLTYPTVARLSRGGDKRELCGIGFVKNFLDLSKYINAYGDFKKKLQKVGANPYSKSSKLNKFTGWGNSNDDYFIVYIPESGHKDYDGNVISTKDNGKRKMDDSNLKGYNEFKFDTEKTRQRKLDFEEQQRKIYKWTKDILGKYHPYAGGKSSEFFAFGRKLESYDYEKLYGTDDYCNKIARANILRYKKLIAQNRSKIGISNFNKELKEILPHLQAFTQTGKVLCNEIKNIYRNDVIKFKSLMMLYGVYSKLLNNMLQQYGNIQIAISSFKDTYANNKEDAYMSTWTKEQKLKRCQEDSNQIKIRIRNIKELCNELSSMEQKINETLNN</sequence>
<evidence type="ECO:0000313" key="2">
    <source>
        <dbReference type="Proteomes" id="UP001348805"/>
    </source>
</evidence>
<dbReference type="EMBL" id="OR769219">
    <property type="protein sequence ID" value="WQJ51433.1"/>
    <property type="molecule type" value="Genomic_DNA"/>
</dbReference>
<organism evidence="1 2">
    <name type="scientific">phage Lak_Megaphage_RVC_AP3_GC26</name>
    <dbReference type="NCBI Taxonomy" id="3109225"/>
    <lineage>
        <taxon>Viruses</taxon>
        <taxon>Duplodnaviria</taxon>
        <taxon>Heunggongvirae</taxon>
        <taxon>Uroviricota</taxon>
        <taxon>Caudoviricetes</taxon>
        <taxon>Caudoviricetes code 15 clade</taxon>
    </lineage>
</organism>